<proteinExistence type="predicted"/>
<dbReference type="RefSeq" id="XP_068345849.1">
    <property type="nucleotide sequence ID" value="XM_068513510.1"/>
</dbReference>
<sequence>MSSSDSIPFKILENPSSASFKTELERITPILTPNDADSFFDILLGHFSKKIQIPVGEAILISIRKLIRNEEIRYIFVDGEYIHRLPFSSQIFSDLVFNIIYDFVRLDPNVFDATLCSLFAQMFSFNPEKSLVILANYAQKINDTDDPWAMLDLLFYESKHFNNRKTGKQYLTLLTFLCSNYEDYAEGRGENCWKQICSMLTKNYIDVLQTGYDALRIIYKYYPNGSLPISAIKANLELDLVQPNIFAFLLSLPIDHPELKKPELINCLINCAETSEKAITVLLQLATNVKNAEAILKQKEWTKKQLPTLMDTLRLFLVIFQHDELRLQLISERRSFVAFLSKLVELGTSGVLTVITTILRRVDLDSEFVKVLDESGFLHAFIVSAKRADDDISMHSCLLLISTCAKIEYVPSYLEITVTIARLVKKDEFLTKIASYVAVELRKYRECAEIFTEYKLDDYFTENLDNPKIQKIAQRYFNTNIK</sequence>
<dbReference type="OrthoDB" id="10522314at2759"/>
<evidence type="ECO:0000313" key="2">
    <source>
        <dbReference type="Proteomes" id="UP000179807"/>
    </source>
</evidence>
<accession>A0A1J4IZD2</accession>
<dbReference type="Proteomes" id="UP000179807">
    <property type="component" value="Unassembled WGS sequence"/>
</dbReference>
<organism evidence="1 2">
    <name type="scientific">Tritrichomonas foetus</name>
    <dbReference type="NCBI Taxonomy" id="1144522"/>
    <lineage>
        <taxon>Eukaryota</taxon>
        <taxon>Metamonada</taxon>
        <taxon>Parabasalia</taxon>
        <taxon>Tritrichomonadida</taxon>
        <taxon>Tritrichomonadidae</taxon>
        <taxon>Tritrichomonas</taxon>
    </lineage>
</organism>
<dbReference type="EMBL" id="MLAK01001475">
    <property type="protein sequence ID" value="OHS92712.1"/>
    <property type="molecule type" value="Genomic_DNA"/>
</dbReference>
<comment type="caution">
    <text evidence="1">The sequence shown here is derived from an EMBL/GenBank/DDBJ whole genome shotgun (WGS) entry which is preliminary data.</text>
</comment>
<evidence type="ECO:0000313" key="1">
    <source>
        <dbReference type="EMBL" id="OHS92712.1"/>
    </source>
</evidence>
<keyword evidence="2" id="KW-1185">Reference proteome</keyword>
<protein>
    <submittedName>
        <fullName evidence="1">Uncharacterized protein</fullName>
    </submittedName>
</protein>
<dbReference type="AlphaFoldDB" id="A0A1J4IZD2"/>
<gene>
    <name evidence="1" type="ORF">TRFO_40969</name>
</gene>
<dbReference type="VEuPathDB" id="TrichDB:TRFO_40969"/>
<name>A0A1J4IZD2_9EUKA</name>
<reference evidence="1" key="1">
    <citation type="submission" date="2016-10" db="EMBL/GenBank/DDBJ databases">
        <authorList>
            <person name="Benchimol M."/>
            <person name="Almeida L.G."/>
            <person name="Vasconcelos A.T."/>
            <person name="Perreira-Neves A."/>
            <person name="Rosa I.A."/>
            <person name="Tasca T."/>
            <person name="Bogo M.R."/>
            <person name="de Souza W."/>
        </authorList>
    </citation>
    <scope>NUCLEOTIDE SEQUENCE [LARGE SCALE GENOMIC DNA]</scope>
    <source>
        <strain evidence="1">K</strain>
    </source>
</reference>
<dbReference type="GeneID" id="94848214"/>